<dbReference type="EnsemblProtists" id="EKX42205">
    <property type="protein sequence ID" value="EKX42205"/>
    <property type="gene ID" value="GUITHDRAFT_164191"/>
</dbReference>
<feature type="coiled-coil region" evidence="1">
    <location>
        <begin position="79"/>
        <end position="199"/>
    </location>
</feature>
<dbReference type="KEGG" id="gtt:GUITHDRAFT_164191"/>
<dbReference type="HOGENOM" id="CLU_560754_0_0_1"/>
<dbReference type="OMA" id="REMIIMK"/>
<reference evidence="4" key="3">
    <citation type="submission" date="2015-06" db="UniProtKB">
        <authorList>
            <consortium name="EnsemblProtists"/>
        </authorList>
    </citation>
    <scope>IDENTIFICATION</scope>
</reference>
<dbReference type="EMBL" id="JH993018">
    <property type="protein sequence ID" value="EKX42205.1"/>
    <property type="molecule type" value="Genomic_DNA"/>
</dbReference>
<accession>L1J285</accession>
<reference evidence="5" key="2">
    <citation type="submission" date="2012-11" db="EMBL/GenBank/DDBJ databases">
        <authorList>
            <person name="Kuo A."/>
            <person name="Curtis B.A."/>
            <person name="Tanifuji G."/>
            <person name="Burki F."/>
            <person name="Gruber A."/>
            <person name="Irimia M."/>
            <person name="Maruyama S."/>
            <person name="Arias M.C."/>
            <person name="Ball S.G."/>
            <person name="Gile G.H."/>
            <person name="Hirakawa Y."/>
            <person name="Hopkins J.F."/>
            <person name="Rensing S.A."/>
            <person name="Schmutz J."/>
            <person name="Symeonidi A."/>
            <person name="Elias M."/>
            <person name="Eveleigh R.J."/>
            <person name="Herman E.K."/>
            <person name="Klute M.J."/>
            <person name="Nakayama T."/>
            <person name="Obornik M."/>
            <person name="Reyes-Prieto A."/>
            <person name="Armbrust E.V."/>
            <person name="Aves S.J."/>
            <person name="Beiko R.G."/>
            <person name="Coutinho P."/>
            <person name="Dacks J.B."/>
            <person name="Durnford D.G."/>
            <person name="Fast N.M."/>
            <person name="Green B.R."/>
            <person name="Grisdale C."/>
            <person name="Hempe F."/>
            <person name="Henrissat B."/>
            <person name="Hoppner M.P."/>
            <person name="Ishida K.-I."/>
            <person name="Kim E."/>
            <person name="Koreny L."/>
            <person name="Kroth P.G."/>
            <person name="Liu Y."/>
            <person name="Malik S.-B."/>
            <person name="Maier U.G."/>
            <person name="McRose D."/>
            <person name="Mock T."/>
            <person name="Neilson J.A."/>
            <person name="Onodera N.T."/>
            <person name="Poole A.M."/>
            <person name="Pritham E.J."/>
            <person name="Richards T.A."/>
            <person name="Rocap G."/>
            <person name="Roy S.W."/>
            <person name="Sarai C."/>
            <person name="Schaack S."/>
            <person name="Shirato S."/>
            <person name="Slamovits C.H."/>
            <person name="Spencer D.F."/>
            <person name="Suzuki S."/>
            <person name="Worden A.Z."/>
            <person name="Zauner S."/>
            <person name="Barry K."/>
            <person name="Bell C."/>
            <person name="Bharti A.K."/>
            <person name="Crow J.A."/>
            <person name="Grimwood J."/>
            <person name="Kramer R."/>
            <person name="Lindquist E."/>
            <person name="Lucas S."/>
            <person name="Salamov A."/>
            <person name="McFadden G.I."/>
            <person name="Lane C.E."/>
            <person name="Keeling P.J."/>
            <person name="Gray M.W."/>
            <person name="Grigoriev I.V."/>
            <person name="Archibald J.M."/>
        </authorList>
    </citation>
    <scope>NUCLEOTIDE SEQUENCE</scope>
    <source>
        <strain evidence="5">CCMP2712</strain>
    </source>
</reference>
<name>L1J285_GUITC</name>
<feature type="compositionally biased region" description="Polar residues" evidence="2">
    <location>
        <begin position="1"/>
        <end position="11"/>
    </location>
</feature>
<evidence type="ECO:0000313" key="3">
    <source>
        <dbReference type="EMBL" id="EKX42205.1"/>
    </source>
</evidence>
<feature type="region of interest" description="Disordered" evidence="2">
    <location>
        <begin position="402"/>
        <end position="421"/>
    </location>
</feature>
<dbReference type="AlphaFoldDB" id="L1J285"/>
<organism evidence="3">
    <name type="scientific">Guillardia theta (strain CCMP2712)</name>
    <name type="common">Cryptophyte</name>
    <dbReference type="NCBI Taxonomy" id="905079"/>
    <lineage>
        <taxon>Eukaryota</taxon>
        <taxon>Cryptophyceae</taxon>
        <taxon>Pyrenomonadales</taxon>
        <taxon>Geminigeraceae</taxon>
        <taxon>Guillardia</taxon>
    </lineage>
</organism>
<feature type="region of interest" description="Disordered" evidence="2">
    <location>
        <begin position="1"/>
        <end position="34"/>
    </location>
</feature>
<evidence type="ECO:0000313" key="5">
    <source>
        <dbReference type="Proteomes" id="UP000011087"/>
    </source>
</evidence>
<dbReference type="OrthoDB" id="10683670at2759"/>
<keyword evidence="1" id="KW-0175">Coiled coil</keyword>
<sequence length="487" mass="54642">MAMASNVGQESEMSKLKHQDELAEQRRKHTEAINAMKKDYEERLQAADRYAKDAIDSLNAVIAMKDEELQGIRGGDDEGERLRQELAEKEEAIVKLQEIVASEIAEREAMNQELDSARKQIKDLQVLLKQKSDQMAELNKKEDLSRQVKEQSGAVDNLLVQLQKQQEVIEEMKQQLQESEQQAEELAQCKTVIEQLEKHKSEVDGFLDTVVEERRHRDMVVEELKKLRIMVQQKDALIEELNLQLHNSRTAQDASGTTLFKMQQMSRDIDDLRYAVQERDSMIAELNARMQITGGGSLSRISNISEREAVLLEQTEQLRRVCSQQADMQRQLEHLKNSMVDQQSYISQQFDEHRKSRSLDMQLSAQSQQLAAIQQGLNSLGHASNGGGGAHLEELSRLQLGNHETPAQPSSSKDMFKNHGSSVEVDRISGGILTVPSPSEYSQSMGVHAAEMKALKASKVAKAAAAAAAVSRKHAGKVNLIPTEVTM</sequence>
<feature type="compositionally biased region" description="Basic and acidic residues" evidence="2">
    <location>
        <begin position="12"/>
        <end position="25"/>
    </location>
</feature>
<evidence type="ECO:0000256" key="1">
    <source>
        <dbReference type="SAM" id="Coils"/>
    </source>
</evidence>
<proteinExistence type="predicted"/>
<dbReference type="GeneID" id="17298818"/>
<evidence type="ECO:0000256" key="2">
    <source>
        <dbReference type="SAM" id="MobiDB-lite"/>
    </source>
</evidence>
<reference evidence="3 5" key="1">
    <citation type="journal article" date="2012" name="Nature">
        <title>Algal genomes reveal evolutionary mosaicism and the fate of nucleomorphs.</title>
        <authorList>
            <consortium name="DOE Joint Genome Institute"/>
            <person name="Curtis B.A."/>
            <person name="Tanifuji G."/>
            <person name="Burki F."/>
            <person name="Gruber A."/>
            <person name="Irimia M."/>
            <person name="Maruyama S."/>
            <person name="Arias M.C."/>
            <person name="Ball S.G."/>
            <person name="Gile G.H."/>
            <person name="Hirakawa Y."/>
            <person name="Hopkins J.F."/>
            <person name="Kuo A."/>
            <person name="Rensing S.A."/>
            <person name="Schmutz J."/>
            <person name="Symeonidi A."/>
            <person name="Elias M."/>
            <person name="Eveleigh R.J."/>
            <person name="Herman E.K."/>
            <person name="Klute M.J."/>
            <person name="Nakayama T."/>
            <person name="Obornik M."/>
            <person name="Reyes-Prieto A."/>
            <person name="Armbrust E.V."/>
            <person name="Aves S.J."/>
            <person name="Beiko R.G."/>
            <person name="Coutinho P."/>
            <person name="Dacks J.B."/>
            <person name="Durnford D.G."/>
            <person name="Fast N.M."/>
            <person name="Green B.R."/>
            <person name="Grisdale C.J."/>
            <person name="Hempel F."/>
            <person name="Henrissat B."/>
            <person name="Hoppner M.P."/>
            <person name="Ishida K."/>
            <person name="Kim E."/>
            <person name="Koreny L."/>
            <person name="Kroth P.G."/>
            <person name="Liu Y."/>
            <person name="Malik S.B."/>
            <person name="Maier U.G."/>
            <person name="McRose D."/>
            <person name="Mock T."/>
            <person name="Neilson J.A."/>
            <person name="Onodera N.T."/>
            <person name="Poole A.M."/>
            <person name="Pritham E.J."/>
            <person name="Richards T.A."/>
            <person name="Rocap G."/>
            <person name="Roy S.W."/>
            <person name="Sarai C."/>
            <person name="Schaack S."/>
            <person name="Shirato S."/>
            <person name="Slamovits C.H."/>
            <person name="Spencer D.F."/>
            <person name="Suzuki S."/>
            <person name="Worden A.Z."/>
            <person name="Zauner S."/>
            <person name="Barry K."/>
            <person name="Bell C."/>
            <person name="Bharti A.K."/>
            <person name="Crow J.A."/>
            <person name="Grimwood J."/>
            <person name="Kramer R."/>
            <person name="Lindquist E."/>
            <person name="Lucas S."/>
            <person name="Salamov A."/>
            <person name="McFadden G.I."/>
            <person name="Lane C.E."/>
            <person name="Keeling P.J."/>
            <person name="Gray M.W."/>
            <person name="Grigoriev I.V."/>
            <person name="Archibald J.M."/>
        </authorList>
    </citation>
    <scope>NUCLEOTIDE SEQUENCE</scope>
    <source>
        <strain evidence="3 5">CCMP2712</strain>
    </source>
</reference>
<gene>
    <name evidence="3" type="ORF">GUITHDRAFT_164191</name>
</gene>
<dbReference type="Proteomes" id="UP000011087">
    <property type="component" value="Unassembled WGS sequence"/>
</dbReference>
<dbReference type="STRING" id="905079.L1J285"/>
<dbReference type="RefSeq" id="XP_005829185.1">
    <property type="nucleotide sequence ID" value="XM_005829128.1"/>
</dbReference>
<evidence type="ECO:0000313" key="4">
    <source>
        <dbReference type="EnsemblProtists" id="EKX42205"/>
    </source>
</evidence>
<dbReference type="PaxDb" id="55529-EKX42205"/>
<keyword evidence="5" id="KW-1185">Reference proteome</keyword>
<protein>
    <submittedName>
        <fullName evidence="3 4">Uncharacterized protein</fullName>
    </submittedName>
</protein>